<feature type="transmembrane region" description="Helical" evidence="11">
    <location>
        <begin position="627"/>
        <end position="647"/>
    </location>
</feature>
<evidence type="ECO:0000256" key="8">
    <source>
        <dbReference type="ARBA" id="ARBA00023065"/>
    </source>
</evidence>
<evidence type="ECO:0000259" key="13">
    <source>
        <dbReference type="Pfam" id="PF02254"/>
    </source>
</evidence>
<dbReference type="GO" id="GO:1902600">
    <property type="term" value="P:proton transmembrane transport"/>
    <property type="evidence" value="ECO:0007669"/>
    <property type="project" value="InterPro"/>
</dbReference>
<evidence type="ECO:0000256" key="10">
    <source>
        <dbReference type="SAM" id="MobiDB-lite"/>
    </source>
</evidence>
<dbReference type="GO" id="GO:0012505">
    <property type="term" value="C:endomembrane system"/>
    <property type="evidence" value="ECO:0007669"/>
    <property type="project" value="UniProtKB-SubCell"/>
</dbReference>
<keyword evidence="9 11" id="KW-0472">Membrane</keyword>
<feature type="region of interest" description="Disordered" evidence="10">
    <location>
        <begin position="215"/>
        <end position="246"/>
    </location>
</feature>
<organism evidence="14">
    <name type="scientific">Attheya septentrionalis</name>
    <dbReference type="NCBI Taxonomy" id="420275"/>
    <lineage>
        <taxon>Eukaryota</taxon>
        <taxon>Sar</taxon>
        <taxon>Stramenopiles</taxon>
        <taxon>Ochrophyta</taxon>
        <taxon>Bacillariophyta</taxon>
        <taxon>Coscinodiscophyceae</taxon>
        <taxon>Chaetocerotophycidae</taxon>
        <taxon>Chaetocerotales</taxon>
        <taxon>Attheyaceae</taxon>
        <taxon>Attheya</taxon>
    </lineage>
</organism>
<feature type="transmembrane region" description="Helical" evidence="11">
    <location>
        <begin position="445"/>
        <end position="469"/>
    </location>
</feature>
<feature type="transmembrane region" description="Helical" evidence="11">
    <location>
        <begin position="475"/>
        <end position="501"/>
    </location>
</feature>
<evidence type="ECO:0000313" key="14">
    <source>
        <dbReference type="EMBL" id="CAD9826821.1"/>
    </source>
</evidence>
<dbReference type="InterPro" id="IPR038770">
    <property type="entry name" value="Na+/solute_symporter_sf"/>
</dbReference>
<evidence type="ECO:0000256" key="3">
    <source>
        <dbReference type="ARBA" id="ARBA00022449"/>
    </source>
</evidence>
<protein>
    <recommendedName>
        <fullName evidence="15">RCK N-terminal domain-containing protein</fullName>
    </recommendedName>
</protein>
<proteinExistence type="predicted"/>
<dbReference type="InterPro" id="IPR036291">
    <property type="entry name" value="NAD(P)-bd_dom_sf"/>
</dbReference>
<comment type="subcellular location">
    <subcellularLocation>
        <location evidence="1">Endomembrane system</location>
        <topology evidence="1">Multi-pass membrane protein</topology>
    </subcellularLocation>
</comment>
<evidence type="ECO:0000256" key="6">
    <source>
        <dbReference type="ARBA" id="ARBA00022958"/>
    </source>
</evidence>
<dbReference type="Pfam" id="PF02254">
    <property type="entry name" value="TrkA_N"/>
    <property type="match status" value="1"/>
</dbReference>
<evidence type="ECO:0008006" key="15">
    <source>
        <dbReference type="Google" id="ProtNLM"/>
    </source>
</evidence>
<dbReference type="EMBL" id="HBHQ01027548">
    <property type="protein sequence ID" value="CAD9826821.1"/>
    <property type="molecule type" value="Transcribed_RNA"/>
</dbReference>
<name>A0A7S2XSK7_9STRA</name>
<dbReference type="Pfam" id="PF00999">
    <property type="entry name" value="Na_H_Exchanger"/>
    <property type="match status" value="1"/>
</dbReference>
<feature type="transmembrane region" description="Helical" evidence="11">
    <location>
        <begin position="413"/>
        <end position="433"/>
    </location>
</feature>
<reference evidence="14" key="1">
    <citation type="submission" date="2021-01" db="EMBL/GenBank/DDBJ databases">
        <authorList>
            <person name="Corre E."/>
            <person name="Pelletier E."/>
            <person name="Niang G."/>
            <person name="Scheremetjew M."/>
            <person name="Finn R."/>
            <person name="Kale V."/>
            <person name="Holt S."/>
            <person name="Cochrane G."/>
            <person name="Meng A."/>
            <person name="Brown T."/>
            <person name="Cohen L."/>
        </authorList>
    </citation>
    <scope>NUCLEOTIDE SEQUENCE</scope>
    <source>
        <strain evidence="14">CCMP2084</strain>
    </source>
</reference>
<dbReference type="GO" id="GO:0006813">
    <property type="term" value="P:potassium ion transport"/>
    <property type="evidence" value="ECO:0007669"/>
    <property type="project" value="UniProtKB-KW"/>
</dbReference>
<feature type="transmembrane region" description="Helical" evidence="11">
    <location>
        <begin position="569"/>
        <end position="588"/>
    </location>
</feature>
<keyword evidence="6" id="KW-0630">Potassium</keyword>
<keyword evidence="4" id="KW-0633">Potassium transport</keyword>
<dbReference type="PANTHER" id="PTHR46157:SF4">
    <property type="entry name" value="K(+) EFFLUX ANTIPORTER 3, CHLOROPLASTIC"/>
    <property type="match status" value="1"/>
</dbReference>
<dbReference type="SUPFAM" id="SSF51735">
    <property type="entry name" value="NAD(P)-binding Rossmann-fold domains"/>
    <property type="match status" value="1"/>
</dbReference>
<keyword evidence="2" id="KW-0813">Transport</keyword>
<dbReference type="PANTHER" id="PTHR46157">
    <property type="entry name" value="K(+) EFFLUX ANTIPORTER 3, CHLOROPLASTIC"/>
    <property type="match status" value="1"/>
</dbReference>
<evidence type="ECO:0000256" key="7">
    <source>
        <dbReference type="ARBA" id="ARBA00022989"/>
    </source>
</evidence>
<evidence type="ECO:0000256" key="5">
    <source>
        <dbReference type="ARBA" id="ARBA00022692"/>
    </source>
</evidence>
<dbReference type="FunFam" id="3.40.50.720:FF:000036">
    <property type="entry name" value="Glutathione-regulated potassium-efflux system protein KefB"/>
    <property type="match status" value="1"/>
</dbReference>
<sequence>MVALKERCRSHHGVFKAIMLAYCIVMFSPHVANAFSSKALQTERPSTISQKFTCPSAKSATYRTPLFHSSKLTKCHAASSGEPSLEPSTQKNRWTRAVASVPSKSRNIMQSVISKTQIKLRAFLLWQRRHQRNTMVAAMVAFSLFTSSSQENLAGSNEMQQGLQSKSSPIGKVMSSSSKTPNTVQLQHDQLRVSGGASSRIGGSSSVLKRAVQGTVRSTGSGEGVRSKLVSKTGGGVSQAGPHKWMQKQNSQQKVTPMPMAAAGLSSKSVQTSAFEETVISASTVTKTTLRQAFLDLFDFMKGPKSDTLLLLLATALITPLCQRLGTSPILGFLASGMLLGPNGFGLISGIHTTETLAELGIVFFLFEMGIELSFDRLKSMKKDVFGLGMSQFVCTALAIAGVGSLFGLPANALVVLGGGLALSSSAFVLQLLKDKDKLATRFGKASFGVLLFQDLAVVPLLVVTPILAGGGSGMAIAIFSAVVKAGLALGSIAFLGRVVLNPLFKTVAEANSQEAFLGVILLTVLSMSFMTEGLGLSNTLGAFLAGVLLSETKYRYQIEADIAPFRGILLGLFFVTVGFEIDVGLIASNLPLVSSIVFGTVAIKAIITTLLCLASGLSLSTSQQTGLILSQGGEFAFVAFGLARGLGILEPAFTKLMLTSVSLTMAITPFLYDAGVKIAKRLEEKSDFTHYLGQDSEAKEIAESDEFAVVVGYGAVGKVVCDLLDRKFYKYVGIEVDPNKAIEARNKGLPVFFGDIGRPEVAEAFNVGSAKAVIVTIADKAEANRAVISLRREYPNLKIFARAKDADHASRLQNTLDVVAMVPIMPEDNVLMTLPFGGAVLKSLGAEPSEVNAILEAKRKEVLQGRGLAVNEEETVLTQLGIITEETRQAKLATEAEGVIEVQVSSDAQEDKYEKEHDNLSTAAAAALAKAQEKNPMVAQAISSNVPDCVDRICDADELELIETNENTTSSEETPVGGSGL</sequence>
<dbReference type="GO" id="GO:0016020">
    <property type="term" value="C:membrane"/>
    <property type="evidence" value="ECO:0007669"/>
    <property type="project" value="InterPro"/>
</dbReference>
<evidence type="ECO:0000256" key="1">
    <source>
        <dbReference type="ARBA" id="ARBA00004127"/>
    </source>
</evidence>
<dbReference type="InterPro" id="IPR003148">
    <property type="entry name" value="RCK_N"/>
</dbReference>
<feature type="transmembrane region" description="Helical" evidence="11">
    <location>
        <begin position="388"/>
        <end position="407"/>
    </location>
</feature>
<keyword evidence="7 11" id="KW-1133">Transmembrane helix</keyword>
<keyword evidence="3" id="KW-0050">Antiport</keyword>
<dbReference type="InterPro" id="IPR006153">
    <property type="entry name" value="Cation/H_exchanger_TM"/>
</dbReference>
<evidence type="ECO:0000259" key="12">
    <source>
        <dbReference type="Pfam" id="PF00999"/>
    </source>
</evidence>
<gene>
    <name evidence="14" type="ORF">ASEP1449_LOCUS18655</name>
</gene>
<feature type="domain" description="Cation/H+ exchanger transmembrane" evidence="12">
    <location>
        <begin position="314"/>
        <end position="672"/>
    </location>
</feature>
<evidence type="ECO:0000256" key="9">
    <source>
        <dbReference type="ARBA" id="ARBA00023136"/>
    </source>
</evidence>
<dbReference type="AlphaFoldDB" id="A0A7S2XSK7"/>
<accession>A0A7S2XSK7</accession>
<evidence type="ECO:0000256" key="4">
    <source>
        <dbReference type="ARBA" id="ARBA00022538"/>
    </source>
</evidence>
<feature type="transmembrane region" description="Helical" evidence="11">
    <location>
        <begin position="594"/>
        <end position="615"/>
    </location>
</feature>
<dbReference type="Gene3D" id="3.40.50.720">
    <property type="entry name" value="NAD(P)-binding Rossmann-like Domain"/>
    <property type="match status" value="1"/>
</dbReference>
<evidence type="ECO:0000256" key="2">
    <source>
        <dbReference type="ARBA" id="ARBA00022448"/>
    </source>
</evidence>
<dbReference type="GO" id="GO:0015297">
    <property type="term" value="F:antiporter activity"/>
    <property type="evidence" value="ECO:0007669"/>
    <property type="project" value="UniProtKB-KW"/>
</dbReference>
<evidence type="ECO:0000256" key="11">
    <source>
        <dbReference type="SAM" id="Phobius"/>
    </source>
</evidence>
<keyword evidence="8" id="KW-0406">Ion transport</keyword>
<dbReference type="Gene3D" id="1.20.1530.20">
    <property type="match status" value="1"/>
</dbReference>
<keyword evidence="5 11" id="KW-0812">Transmembrane</keyword>
<feature type="region of interest" description="Disordered" evidence="10">
    <location>
        <begin position="156"/>
        <end position="185"/>
    </location>
</feature>
<feature type="domain" description="RCK N-terminal" evidence="13">
    <location>
        <begin position="710"/>
        <end position="815"/>
    </location>
</feature>